<dbReference type="RefSeq" id="WP_233720449.1">
    <property type="nucleotide sequence ID" value="NZ_JAJUWU010000016.1"/>
</dbReference>
<keyword evidence="3" id="KW-1185">Reference proteome</keyword>
<gene>
    <name evidence="2" type="ORF">LZD57_15805</name>
</gene>
<dbReference type="PROSITE" id="PS51725">
    <property type="entry name" value="ABM"/>
    <property type="match status" value="1"/>
</dbReference>
<accession>A0A9X1T5B4</accession>
<dbReference type="SUPFAM" id="SSF54909">
    <property type="entry name" value="Dimeric alpha+beta barrel"/>
    <property type="match status" value="1"/>
</dbReference>
<comment type="caution">
    <text evidence="2">The sequence shown here is derived from an EMBL/GenBank/DDBJ whole genome shotgun (WGS) entry which is preliminary data.</text>
</comment>
<feature type="domain" description="ABM" evidence="1">
    <location>
        <begin position="4"/>
        <end position="95"/>
    </location>
</feature>
<dbReference type="EMBL" id="JAJUWU010000016">
    <property type="protein sequence ID" value="MCE7029456.1"/>
    <property type="molecule type" value="Genomic_DNA"/>
</dbReference>
<protein>
    <submittedName>
        <fullName evidence="2">Antibiotic biosynthesis monooxygenase</fullName>
    </submittedName>
</protein>
<dbReference type="GO" id="GO:0004497">
    <property type="term" value="F:monooxygenase activity"/>
    <property type="evidence" value="ECO:0007669"/>
    <property type="project" value="UniProtKB-KW"/>
</dbReference>
<dbReference type="PANTHER" id="PTHR33336">
    <property type="entry name" value="QUINOL MONOOXYGENASE YGIN-RELATED"/>
    <property type="match status" value="1"/>
</dbReference>
<evidence type="ECO:0000259" key="1">
    <source>
        <dbReference type="PROSITE" id="PS51725"/>
    </source>
</evidence>
<keyword evidence="2" id="KW-0560">Oxidoreductase</keyword>
<evidence type="ECO:0000313" key="2">
    <source>
        <dbReference type="EMBL" id="MCE7029456.1"/>
    </source>
</evidence>
<keyword evidence="2" id="KW-0503">Monooxygenase</keyword>
<dbReference type="InterPro" id="IPR011008">
    <property type="entry name" value="Dimeric_a/b-barrel"/>
</dbReference>
<dbReference type="PANTHER" id="PTHR33336:SF1">
    <property type="entry name" value="(4S)-4-HYDROXY-5-PHOSPHONOOXYPENTANE-2,3-DIONE ISOMERASE"/>
    <property type="match status" value="1"/>
</dbReference>
<dbReference type="InterPro" id="IPR050744">
    <property type="entry name" value="AI-2_Isomerase_LsrG"/>
</dbReference>
<organism evidence="2 3">
    <name type="scientific">Jiella avicenniae</name>
    <dbReference type="NCBI Taxonomy" id="2907202"/>
    <lineage>
        <taxon>Bacteria</taxon>
        <taxon>Pseudomonadati</taxon>
        <taxon>Pseudomonadota</taxon>
        <taxon>Alphaproteobacteria</taxon>
        <taxon>Hyphomicrobiales</taxon>
        <taxon>Aurantimonadaceae</taxon>
        <taxon>Jiella</taxon>
    </lineage>
</organism>
<dbReference type="AlphaFoldDB" id="A0A9X1T5B4"/>
<name>A0A9X1T5B4_9HYPH</name>
<sequence>MEHCIVTVIFTIKPGQEAEFLEVMEENARRSLEDEPGCRRFDVVAVAGRPGLIVLYEIYDDDAAFAAHRETPHFLEFDRVSAPMVETKQAFVGQWTPGRPKPTETL</sequence>
<dbReference type="GO" id="GO:0005829">
    <property type="term" value="C:cytosol"/>
    <property type="evidence" value="ECO:0007669"/>
    <property type="project" value="TreeGrafter"/>
</dbReference>
<proteinExistence type="predicted"/>
<evidence type="ECO:0000313" key="3">
    <source>
        <dbReference type="Proteomes" id="UP001139035"/>
    </source>
</evidence>
<reference evidence="2" key="1">
    <citation type="submission" date="2022-01" db="EMBL/GenBank/DDBJ databases">
        <title>Jiella avicenniae sp. nov., a novel endophytic bacterium isolated from bark of Avicennia marina.</title>
        <authorList>
            <person name="Tuo L."/>
        </authorList>
    </citation>
    <scope>NUCLEOTIDE SEQUENCE</scope>
    <source>
        <strain evidence="2">CBK1P-4</strain>
    </source>
</reference>
<dbReference type="Proteomes" id="UP001139035">
    <property type="component" value="Unassembled WGS sequence"/>
</dbReference>
<dbReference type="Pfam" id="PF03992">
    <property type="entry name" value="ABM"/>
    <property type="match status" value="1"/>
</dbReference>
<dbReference type="InterPro" id="IPR007138">
    <property type="entry name" value="ABM_dom"/>
</dbReference>
<dbReference type="Gene3D" id="3.30.70.100">
    <property type="match status" value="1"/>
</dbReference>